<evidence type="ECO:0000256" key="2">
    <source>
        <dbReference type="ARBA" id="ARBA00022679"/>
    </source>
</evidence>
<dbReference type="InterPro" id="IPR051199">
    <property type="entry name" value="LPS_LOS_Heptosyltrfase"/>
</dbReference>
<dbReference type="AlphaFoldDB" id="A0A1H0F712"/>
<evidence type="ECO:0000256" key="1">
    <source>
        <dbReference type="ARBA" id="ARBA00022676"/>
    </source>
</evidence>
<dbReference type="STRING" id="206665.SAMN04488516_11117"/>
<dbReference type="Gene3D" id="3.40.50.2000">
    <property type="entry name" value="Glycogen Phosphorylase B"/>
    <property type="match status" value="1"/>
</dbReference>
<dbReference type="EMBL" id="FNIN01000011">
    <property type="protein sequence ID" value="SDN90477.1"/>
    <property type="molecule type" value="Genomic_DNA"/>
</dbReference>
<dbReference type="CDD" id="cd03789">
    <property type="entry name" value="GT9_LPS_heptosyltransferase"/>
    <property type="match status" value="1"/>
</dbReference>
<proteinExistence type="predicted"/>
<protein>
    <submittedName>
        <fullName evidence="3">ADP-heptose:LPS heptosyltransferase</fullName>
    </submittedName>
</protein>
<dbReference type="InterPro" id="IPR002201">
    <property type="entry name" value="Glyco_trans_9"/>
</dbReference>
<evidence type="ECO:0000313" key="3">
    <source>
        <dbReference type="EMBL" id="SDN90477.1"/>
    </source>
</evidence>
<keyword evidence="4" id="KW-1185">Reference proteome</keyword>
<dbReference type="GO" id="GO:0009244">
    <property type="term" value="P:lipopolysaccharide core region biosynthetic process"/>
    <property type="evidence" value="ECO:0007669"/>
    <property type="project" value="TreeGrafter"/>
</dbReference>
<accession>A0A1H0F712</accession>
<gene>
    <name evidence="3" type="ORF">SAMN04488516_11117</name>
</gene>
<name>A0A1H0F712_9BACT</name>
<dbReference type="Proteomes" id="UP000199602">
    <property type="component" value="Unassembled WGS sequence"/>
</dbReference>
<dbReference type="PANTHER" id="PTHR30160">
    <property type="entry name" value="TETRAACYLDISACCHARIDE 4'-KINASE-RELATED"/>
    <property type="match status" value="1"/>
</dbReference>
<evidence type="ECO:0000313" key="4">
    <source>
        <dbReference type="Proteomes" id="UP000199602"/>
    </source>
</evidence>
<dbReference type="SUPFAM" id="SSF53756">
    <property type="entry name" value="UDP-Glycosyltransferase/glycogen phosphorylase"/>
    <property type="match status" value="1"/>
</dbReference>
<dbReference type="OrthoDB" id="5506840at2"/>
<reference evidence="3 4" key="1">
    <citation type="submission" date="2016-10" db="EMBL/GenBank/DDBJ databases">
        <authorList>
            <person name="de Groot N.N."/>
        </authorList>
    </citation>
    <scope>NUCLEOTIDE SEQUENCE [LARGE SCALE GENOMIC DNA]</scope>
    <source>
        <strain evidence="3 4">DSM 15269</strain>
    </source>
</reference>
<keyword evidence="1" id="KW-0328">Glycosyltransferase</keyword>
<organism evidence="3 4">
    <name type="scientific">Desulfonauticus submarinus</name>
    <dbReference type="NCBI Taxonomy" id="206665"/>
    <lineage>
        <taxon>Bacteria</taxon>
        <taxon>Pseudomonadati</taxon>
        <taxon>Thermodesulfobacteriota</taxon>
        <taxon>Desulfovibrionia</taxon>
        <taxon>Desulfovibrionales</taxon>
        <taxon>Desulfonauticaceae</taxon>
        <taxon>Desulfonauticus</taxon>
    </lineage>
</organism>
<dbReference type="GO" id="GO:0008713">
    <property type="term" value="F:ADP-heptose-lipopolysaccharide heptosyltransferase activity"/>
    <property type="evidence" value="ECO:0007669"/>
    <property type="project" value="TreeGrafter"/>
</dbReference>
<keyword evidence="2 3" id="KW-0808">Transferase</keyword>
<dbReference type="GO" id="GO:0005829">
    <property type="term" value="C:cytosol"/>
    <property type="evidence" value="ECO:0007669"/>
    <property type="project" value="TreeGrafter"/>
</dbReference>
<dbReference type="RefSeq" id="WP_092065955.1">
    <property type="nucleotide sequence ID" value="NZ_FNIN01000011.1"/>
</dbReference>
<dbReference type="Pfam" id="PF01075">
    <property type="entry name" value="Glyco_transf_9"/>
    <property type="match status" value="1"/>
</dbReference>
<sequence>MAANFLVIQLARLGDILQTKRLLLSLLSQGNVVLLVDKSLAEFASKIFPQVEVMSIIAHGGELSEKNLIIENKKSFARLKTYNFEKVYNLNFSPLNFVCAKLFSGEKVIGYTHENRQNLKSVWTKKGFLWTRKRKLSPLNLVDFWAYLCPCPHPAQSVNPEAKLNSGPIGVVVSGRNQRRSLGLEKLAFLISYFIDKGQECYLLGSWQEKKVAKNLMKVLAPKYREKVVDLTGQTSLLDLIEIVKNLSFLITPDTGIMHLACHFGVKTLSFFLSSAWCFETGPYGKGHEVVQVCLDCSPCIENRECFFDLKCHQILNEKVLYFLAEKKKSPSAHVLVGESFFDEIGVDYFLEVEPDFLKERQKLRLSLKEYLLGIDLGIRYPEFLFSDREWILDWRRAYDCR</sequence>